<reference evidence="6" key="2">
    <citation type="submission" date="2023-01" db="EMBL/GenBank/DDBJ databases">
        <title>Draft genome sequence of Sulfitobacter pacificus strain NBRC 109915.</title>
        <authorList>
            <person name="Sun Q."/>
            <person name="Mori K."/>
        </authorList>
    </citation>
    <scope>NUCLEOTIDE SEQUENCE</scope>
    <source>
        <strain evidence="6">NBRC 109915</strain>
    </source>
</reference>
<proteinExistence type="predicted"/>
<dbReference type="InterPro" id="IPR012349">
    <property type="entry name" value="Split_barrel_FMN-bd"/>
</dbReference>
<dbReference type="PANTHER" id="PTHR10851">
    <property type="entry name" value="PYRIDOXINE-5-PHOSPHATE OXIDASE"/>
    <property type="match status" value="1"/>
</dbReference>
<comment type="cofactor">
    <cofactor evidence="1">
        <name>FMN</name>
        <dbReference type="ChEBI" id="CHEBI:58210"/>
    </cofactor>
</comment>
<dbReference type="EMBL" id="BSNL01000001">
    <property type="protein sequence ID" value="GLQ25953.1"/>
    <property type="molecule type" value="Genomic_DNA"/>
</dbReference>
<keyword evidence="7" id="KW-1185">Reference proteome</keyword>
<dbReference type="InterPro" id="IPR000659">
    <property type="entry name" value="Pyridox_Oxase"/>
</dbReference>
<organism evidence="6 7">
    <name type="scientific">Sulfitobacter pacificus</name>
    <dbReference type="NCBI Taxonomy" id="1499314"/>
    <lineage>
        <taxon>Bacteria</taxon>
        <taxon>Pseudomonadati</taxon>
        <taxon>Pseudomonadota</taxon>
        <taxon>Alphaproteobacteria</taxon>
        <taxon>Rhodobacterales</taxon>
        <taxon>Roseobacteraceae</taxon>
        <taxon>Sulfitobacter</taxon>
    </lineage>
</organism>
<dbReference type="RefSeq" id="WP_284370719.1">
    <property type="nucleotide sequence ID" value="NZ_BSNL01000001.1"/>
</dbReference>
<evidence type="ECO:0000256" key="1">
    <source>
        <dbReference type="ARBA" id="ARBA00001917"/>
    </source>
</evidence>
<dbReference type="Gene3D" id="2.30.110.10">
    <property type="entry name" value="Electron Transport, Fmn-binding Protein, Chain A"/>
    <property type="match status" value="1"/>
</dbReference>
<reference evidence="6" key="1">
    <citation type="journal article" date="2014" name="Int. J. Syst. Evol. Microbiol.">
        <title>Complete genome of a new Firmicutes species belonging to the dominant human colonic microbiota ('Ruminococcus bicirculans') reveals two chromosomes and a selective capacity to utilize plant glucans.</title>
        <authorList>
            <consortium name="NISC Comparative Sequencing Program"/>
            <person name="Wegmann U."/>
            <person name="Louis P."/>
            <person name="Goesmann A."/>
            <person name="Henrissat B."/>
            <person name="Duncan S.H."/>
            <person name="Flint H.J."/>
        </authorList>
    </citation>
    <scope>NUCLEOTIDE SEQUENCE</scope>
    <source>
        <strain evidence="6">NBRC 109915</strain>
    </source>
</reference>
<dbReference type="InterPro" id="IPR024624">
    <property type="entry name" value="Pyridox_Oxase_Alr4036_FMN-bd"/>
</dbReference>
<dbReference type="Proteomes" id="UP001161388">
    <property type="component" value="Unassembled WGS sequence"/>
</dbReference>
<keyword evidence="3" id="KW-0288">FMN</keyword>
<keyword evidence="2" id="KW-0285">Flavoprotein</keyword>
<accession>A0ABQ5VEM0</accession>
<dbReference type="SUPFAM" id="SSF50475">
    <property type="entry name" value="FMN-binding split barrel"/>
    <property type="match status" value="1"/>
</dbReference>
<dbReference type="PANTHER" id="PTHR10851:SF3">
    <property type="entry name" value="PYRIDOXINE_PYRIDOXAMINE 5'-PHOSPHATE OXIDASE 2"/>
    <property type="match status" value="1"/>
</dbReference>
<evidence type="ECO:0000259" key="5">
    <source>
        <dbReference type="Pfam" id="PF12766"/>
    </source>
</evidence>
<evidence type="ECO:0000313" key="7">
    <source>
        <dbReference type="Proteomes" id="UP001161388"/>
    </source>
</evidence>
<evidence type="ECO:0000256" key="3">
    <source>
        <dbReference type="ARBA" id="ARBA00022643"/>
    </source>
</evidence>
<evidence type="ECO:0000313" key="6">
    <source>
        <dbReference type="EMBL" id="GLQ25953.1"/>
    </source>
</evidence>
<comment type="caution">
    <text evidence="6">The sequence shown here is derived from an EMBL/GenBank/DDBJ whole genome shotgun (WGS) entry which is preliminary data.</text>
</comment>
<gene>
    <name evidence="6" type="ORF">GCM10007927_07560</name>
</gene>
<feature type="domain" description="Pyridoxamine 5'-phosphate oxidase Alr4036 family FMN-binding" evidence="5">
    <location>
        <begin position="15"/>
        <end position="102"/>
    </location>
</feature>
<sequence length="184" mass="20143">MSDPNDLKAFWNDAWAHLAQGVADGTSPARYPTFATVGPDSVPQARTVVLRGADRTAALVEVHTDIETDKVTALRHTPMAALHIWLPAADLQIRLTARVEILTGAQVDAAWAQVPVTARVSYGTQPVPGTPIAEVHAYEKPADRSRFAVLKCQLTQMDLVHLDVRHRRAVFAAQDGWQGRWLAP</sequence>
<evidence type="ECO:0000256" key="2">
    <source>
        <dbReference type="ARBA" id="ARBA00022630"/>
    </source>
</evidence>
<name>A0ABQ5VEM0_9RHOB</name>
<dbReference type="Pfam" id="PF12766">
    <property type="entry name" value="Pyridox_oxase_2"/>
    <property type="match status" value="1"/>
</dbReference>
<evidence type="ECO:0000256" key="4">
    <source>
        <dbReference type="ARBA" id="ARBA00023002"/>
    </source>
</evidence>
<keyword evidence="4" id="KW-0560">Oxidoreductase</keyword>
<protein>
    <recommendedName>
        <fullName evidence="5">Pyridoxamine 5'-phosphate oxidase Alr4036 family FMN-binding domain-containing protein</fullName>
    </recommendedName>
</protein>